<dbReference type="PROSITE" id="PS50943">
    <property type="entry name" value="HTH_CROC1"/>
    <property type="match status" value="1"/>
</dbReference>
<dbReference type="PROSITE" id="PS50932">
    <property type="entry name" value="HTH_LACI_2"/>
    <property type="match status" value="1"/>
</dbReference>
<dbReference type="STRING" id="1006004.GBAG_1641"/>
<dbReference type="InterPro" id="IPR001387">
    <property type="entry name" value="Cro/C1-type_HTH"/>
</dbReference>
<dbReference type="OrthoDB" id="9798934at2"/>
<dbReference type="Pfam" id="PF00356">
    <property type="entry name" value="LacI"/>
    <property type="match status" value="1"/>
</dbReference>
<dbReference type="eggNOG" id="COG1609">
    <property type="taxonomic scope" value="Bacteria"/>
</dbReference>
<dbReference type="PANTHER" id="PTHR30146">
    <property type="entry name" value="LACI-RELATED TRANSCRIPTIONAL REPRESSOR"/>
    <property type="match status" value="1"/>
</dbReference>
<keyword evidence="3" id="KW-0804">Transcription</keyword>
<organism evidence="6 7">
    <name type="scientific">Buttiauxella agrestis ATCC 33320</name>
    <dbReference type="NCBI Taxonomy" id="1006004"/>
    <lineage>
        <taxon>Bacteria</taxon>
        <taxon>Pseudomonadati</taxon>
        <taxon>Pseudomonadota</taxon>
        <taxon>Gammaproteobacteria</taxon>
        <taxon>Enterobacterales</taxon>
        <taxon>Enterobacteriaceae</taxon>
        <taxon>Buttiauxella</taxon>
    </lineage>
</organism>
<evidence type="ECO:0000256" key="2">
    <source>
        <dbReference type="ARBA" id="ARBA00023125"/>
    </source>
</evidence>
<dbReference type="SUPFAM" id="SSF47413">
    <property type="entry name" value="lambda repressor-like DNA-binding domains"/>
    <property type="match status" value="1"/>
</dbReference>
<evidence type="ECO:0000259" key="4">
    <source>
        <dbReference type="PROSITE" id="PS50932"/>
    </source>
</evidence>
<feature type="domain" description="HTH lacI-type" evidence="4">
    <location>
        <begin position="6"/>
        <end position="60"/>
    </location>
</feature>
<keyword evidence="2" id="KW-0238">DNA-binding</keyword>
<dbReference type="Gene3D" id="3.40.50.2300">
    <property type="match status" value="2"/>
</dbReference>
<dbReference type="InterPro" id="IPR046335">
    <property type="entry name" value="LacI/GalR-like_sensor"/>
</dbReference>
<gene>
    <name evidence="6" type="primary">lacI</name>
    <name evidence="6" type="ORF">GBAG_1641</name>
</gene>
<dbReference type="SUPFAM" id="SSF53822">
    <property type="entry name" value="Periplasmic binding protein-like I"/>
    <property type="match status" value="1"/>
</dbReference>
<keyword evidence="1" id="KW-0805">Transcription regulation</keyword>
<evidence type="ECO:0000256" key="3">
    <source>
        <dbReference type="ARBA" id="ARBA00023163"/>
    </source>
</evidence>
<dbReference type="Gene3D" id="1.10.260.40">
    <property type="entry name" value="lambda repressor-like DNA-binding domains"/>
    <property type="match status" value="1"/>
</dbReference>
<dbReference type="Pfam" id="PF13377">
    <property type="entry name" value="Peripla_BP_3"/>
    <property type="match status" value="1"/>
</dbReference>
<protein>
    <submittedName>
        <fullName evidence="6">Lac operon transcriptional repressor</fullName>
    </submittedName>
</protein>
<dbReference type="NCBIfam" id="NF007075">
    <property type="entry name" value="PRK09526.1"/>
    <property type="match status" value="1"/>
</dbReference>
<dbReference type="PRINTS" id="PR00036">
    <property type="entry name" value="HTHLACI"/>
</dbReference>
<keyword evidence="7" id="KW-1185">Reference proteome</keyword>
<comment type="caution">
    <text evidence="6">The sequence shown here is derived from an EMBL/GenBank/DDBJ whole genome shotgun (WGS) entry which is preliminary data.</text>
</comment>
<evidence type="ECO:0000313" key="6">
    <source>
        <dbReference type="EMBL" id="KFC82455.1"/>
    </source>
</evidence>
<dbReference type="InterPro" id="IPR010982">
    <property type="entry name" value="Lambda_DNA-bd_dom_sf"/>
</dbReference>
<dbReference type="SMART" id="SM00354">
    <property type="entry name" value="HTH_LACI"/>
    <property type="match status" value="1"/>
</dbReference>
<dbReference type="PANTHER" id="PTHR30146:SF153">
    <property type="entry name" value="LACTOSE OPERON REPRESSOR"/>
    <property type="match status" value="1"/>
</dbReference>
<dbReference type="CDD" id="cd01392">
    <property type="entry name" value="HTH_LacI"/>
    <property type="match status" value="1"/>
</dbReference>
<dbReference type="GO" id="GO:0000976">
    <property type="term" value="F:transcription cis-regulatory region binding"/>
    <property type="evidence" value="ECO:0007669"/>
    <property type="project" value="TreeGrafter"/>
</dbReference>
<dbReference type="Proteomes" id="UP000028653">
    <property type="component" value="Unassembled WGS sequence"/>
</dbReference>
<dbReference type="InterPro" id="IPR028082">
    <property type="entry name" value="Peripla_BP_I"/>
</dbReference>
<dbReference type="PROSITE" id="PS00356">
    <property type="entry name" value="HTH_LACI_1"/>
    <property type="match status" value="1"/>
</dbReference>
<accession>A0A085GFG0</accession>
<feature type="domain" description="HTH cro/C1-type" evidence="5">
    <location>
        <begin position="7"/>
        <end position="50"/>
    </location>
</feature>
<dbReference type="EMBL" id="JMPI01000023">
    <property type="protein sequence ID" value="KFC82455.1"/>
    <property type="molecule type" value="Genomic_DNA"/>
</dbReference>
<reference evidence="6 7" key="1">
    <citation type="submission" date="2014-05" db="EMBL/GenBank/DDBJ databases">
        <title>ATOL: Assembling a taxonomically balanced genome-scale reconstruction of the evolutionary history of the Enterobacteriaceae.</title>
        <authorList>
            <person name="Plunkett G.III."/>
            <person name="Neeno-Eckwall E.C."/>
            <person name="Glasner J.D."/>
            <person name="Perna N.T."/>
        </authorList>
    </citation>
    <scope>NUCLEOTIDE SEQUENCE [LARGE SCALE GENOMIC DNA]</scope>
    <source>
        <strain evidence="6 7">ATCC 33320</strain>
    </source>
</reference>
<dbReference type="CDD" id="cd01574">
    <property type="entry name" value="PBP1_LacI"/>
    <property type="match status" value="1"/>
</dbReference>
<name>A0A085GFG0_9ENTR</name>
<dbReference type="AlphaFoldDB" id="A0A085GFG0"/>
<dbReference type="GO" id="GO:0003700">
    <property type="term" value="F:DNA-binding transcription factor activity"/>
    <property type="evidence" value="ECO:0007669"/>
    <property type="project" value="TreeGrafter"/>
</dbReference>
<dbReference type="InterPro" id="IPR000843">
    <property type="entry name" value="HTH_LacI"/>
</dbReference>
<dbReference type="RefSeq" id="WP_034494882.1">
    <property type="nucleotide sequence ID" value="NZ_JMPI01000023.1"/>
</dbReference>
<evidence type="ECO:0000313" key="7">
    <source>
        <dbReference type="Proteomes" id="UP000028653"/>
    </source>
</evidence>
<evidence type="ECO:0000259" key="5">
    <source>
        <dbReference type="PROSITE" id="PS50943"/>
    </source>
</evidence>
<evidence type="ECO:0000256" key="1">
    <source>
        <dbReference type="ARBA" id="ARBA00023015"/>
    </source>
</evidence>
<proteinExistence type="predicted"/>
<sequence length="356" mass="38721">MSTRQATLNDVAREAGVSQQTVSRVLNSPDLVSSRTREKVLHAMNVLHYVPNRSAQLLAGKTMPALGLITSSLTYHAPSQIAAAIKSHAEEQQLQVSVAMPKGAEYEALQAVLNEFRAQNIRGVIANLPLESTLAEQLARENDDLACLFLDVPPETDVSCVRFDHQDGSGACVKHLWELGHRQFGLLAGPAESISARLRLGCWRETLHQFGVSNAITAWGDWSASSGWAKTFELIHANPRISAIIVANDQMALGVLSALAQLKRSGANAVSVTGYDDTADSLFFQPALTTVAQDFDLLGKRAVEIVTSLMAQSSSPQKILKLLPTRLIIRESTYPFPHNETPTDIVAQLKLLINQL</sequence>